<dbReference type="GO" id="GO:0003700">
    <property type="term" value="F:DNA-binding transcription factor activity"/>
    <property type="evidence" value="ECO:0007669"/>
    <property type="project" value="UniProtKB-UniRule"/>
</dbReference>
<dbReference type="Proteomes" id="UP000000763">
    <property type="component" value="Chromosome 10"/>
</dbReference>
<feature type="region of interest" description="Disordered" evidence="10">
    <location>
        <begin position="65"/>
        <end position="143"/>
    </location>
</feature>
<feature type="compositionally biased region" description="Pro residues" evidence="10">
    <location>
        <begin position="94"/>
        <end position="107"/>
    </location>
</feature>
<dbReference type="EMBL" id="AC092489">
    <property type="protein sequence ID" value="AAN05377.1"/>
    <property type="molecule type" value="Genomic_DNA"/>
</dbReference>
<evidence type="ECO:0000256" key="4">
    <source>
        <dbReference type="ARBA" id="ARBA00023015"/>
    </source>
</evidence>
<name>Q8H8J8_ORYSJ</name>
<keyword evidence="2 8" id="KW-0863">Zinc-finger</keyword>
<feature type="compositionally biased region" description="Basic residues" evidence="10">
    <location>
        <begin position="232"/>
        <end position="250"/>
    </location>
</feature>
<dbReference type="InterPro" id="IPR045174">
    <property type="entry name" value="Dof"/>
</dbReference>
<dbReference type="PANTHER" id="PTHR31992">
    <property type="entry name" value="DOF ZINC FINGER PROTEIN DOF1.4-RELATED"/>
    <property type="match status" value="1"/>
</dbReference>
<feature type="compositionally biased region" description="Pro residues" evidence="10">
    <location>
        <begin position="368"/>
        <end position="377"/>
    </location>
</feature>
<dbReference type="GO" id="GO:0005634">
    <property type="term" value="C:nucleus"/>
    <property type="evidence" value="ECO:0007669"/>
    <property type="project" value="UniProtKB-SubCell"/>
</dbReference>
<evidence type="ECO:0000256" key="9">
    <source>
        <dbReference type="RuleBase" id="RU369094"/>
    </source>
</evidence>
<reference evidence="13" key="2">
    <citation type="journal article" date="2008" name="Nucleic Acids Res.">
        <title>The rice annotation project database (RAP-DB): 2008 update.</title>
        <authorList>
            <consortium name="The rice annotation project (RAP)"/>
        </authorList>
    </citation>
    <scope>GENOME REANNOTATION</scope>
    <source>
        <strain evidence="13">cv. Nipponbare</strain>
    </source>
</reference>
<keyword evidence="3 9" id="KW-0862">Zinc</keyword>
<feature type="region of interest" description="Disordered" evidence="10">
    <location>
        <begin position="649"/>
        <end position="669"/>
    </location>
</feature>
<dbReference type="PROSITE" id="PS01361">
    <property type="entry name" value="ZF_DOF_1"/>
    <property type="match status" value="1"/>
</dbReference>
<dbReference type="AlphaFoldDB" id="Q8H8J8"/>
<evidence type="ECO:0000313" key="12">
    <source>
        <dbReference type="EMBL" id="AAN05377.1"/>
    </source>
</evidence>
<feature type="region of interest" description="Disordered" evidence="10">
    <location>
        <begin position="358"/>
        <end position="377"/>
    </location>
</feature>
<evidence type="ECO:0000256" key="3">
    <source>
        <dbReference type="ARBA" id="ARBA00022833"/>
    </source>
</evidence>
<feature type="region of interest" description="Disordered" evidence="10">
    <location>
        <begin position="611"/>
        <end position="630"/>
    </location>
</feature>
<evidence type="ECO:0000256" key="8">
    <source>
        <dbReference type="PROSITE-ProRule" id="PRU00071"/>
    </source>
</evidence>
<evidence type="ECO:0000256" key="6">
    <source>
        <dbReference type="ARBA" id="ARBA00023163"/>
    </source>
</evidence>
<feature type="compositionally biased region" description="Basic residues" evidence="10">
    <location>
        <begin position="202"/>
        <end position="215"/>
    </location>
</feature>
<accession>Q8H8J8</accession>
<comment type="subcellular location">
    <subcellularLocation>
        <location evidence="8 9">Nucleus</location>
    </subcellularLocation>
</comment>
<feature type="compositionally biased region" description="Basic and acidic residues" evidence="10">
    <location>
        <begin position="120"/>
        <end position="135"/>
    </location>
</feature>
<comment type="function">
    <text evidence="9">Transcription factor that binds specifically to a 5'-AA[AG]G-3' consensus core sequence.</text>
</comment>
<evidence type="ECO:0000256" key="10">
    <source>
        <dbReference type="SAM" id="MobiDB-lite"/>
    </source>
</evidence>
<feature type="region of interest" description="Disordered" evidence="10">
    <location>
        <begin position="417"/>
        <end position="439"/>
    </location>
</feature>
<keyword evidence="4 9" id="KW-0805">Transcription regulation</keyword>
<sequence>MAGSPHLAGFGREGRRKGSGAADSPPSCRAPPCLWWPPPSPSCRLHCYCRRRPVPLFRLDLEGREESAAGHRPPPFLLGPDLGGREGSHSQEQQPPPPLPSPLPPATAPGCATTATGGRGEGRRGGRGGERREEVGGDLENFGCEGRGERDTCNVMDQKVWSSTFHTCTAAAAHTAAGGSGGCMHAYIVQSTCSSSSWLGGGRRRRVFDRRRRRLTGPTCAGVHRGTTTTTPRRRRRRRPRRGASARRRSSSSSSPPPARSYPGPRRGVAGAMSSPFLGSSSSSASSPLSYLTPPRPPPPPPPLLMVRHGLARWLTDLDDELMVFDDDLGVQGQGYAAAANGGIGGGGVEAVNAAAAPRQGGRHAGHPPLPRPPPRQCPRCGSANTKFCYYNNYSRTQPRYLCKACRRHWTEGGTLRDVPVGGGRKNSKRAAGGGKAGATASTAASAHVVAPAAAPPTSSSFPDLLRQMLMAPATAGGGGGYSIDLTAWQQMAAFAAPPQAATGDVGGAVGAASTAAPDANCGGGGVQYWNGWLQDDMPGLDVYSSENEQRDTRAEAPVAGNPQASRTTGKNPLHQQTNNTLVSAVRAHADGGFPAGVGDPRLGEVEVVGSGEHAGDQGEGGAGAERAPPHRLAVRRVLEEDLAVAGVVGGLHQPGQQARLRDEECQPE</sequence>
<feature type="compositionally biased region" description="Pro residues" evidence="10">
    <location>
        <begin position="294"/>
        <end position="304"/>
    </location>
</feature>
<evidence type="ECO:0000256" key="5">
    <source>
        <dbReference type="ARBA" id="ARBA00023125"/>
    </source>
</evidence>
<keyword evidence="1 9" id="KW-0479">Metal-binding</keyword>
<feature type="region of interest" description="Disordered" evidence="10">
    <location>
        <begin position="544"/>
        <end position="576"/>
    </location>
</feature>
<evidence type="ECO:0000259" key="11">
    <source>
        <dbReference type="PROSITE" id="PS50884"/>
    </source>
</evidence>
<evidence type="ECO:0000256" key="2">
    <source>
        <dbReference type="ARBA" id="ARBA00022771"/>
    </source>
</evidence>
<feature type="region of interest" description="Disordered" evidence="10">
    <location>
        <begin position="1"/>
        <end position="33"/>
    </location>
</feature>
<gene>
    <name evidence="12" type="primary">OSJNBa0066I08.3</name>
</gene>
<evidence type="ECO:0000256" key="7">
    <source>
        <dbReference type="ARBA" id="ARBA00023242"/>
    </source>
</evidence>
<dbReference type="GO" id="GO:0008270">
    <property type="term" value="F:zinc ion binding"/>
    <property type="evidence" value="ECO:0007669"/>
    <property type="project" value="UniProtKB-KW"/>
</dbReference>
<evidence type="ECO:0000256" key="1">
    <source>
        <dbReference type="ARBA" id="ARBA00022723"/>
    </source>
</evidence>
<dbReference type="PANTHER" id="PTHR31992:SF241">
    <property type="entry name" value="DOF ZINC FINGER PROTEIN"/>
    <property type="match status" value="1"/>
</dbReference>
<protein>
    <recommendedName>
        <fullName evidence="9">Dof zinc finger protein</fullName>
    </recommendedName>
</protein>
<feature type="compositionally biased region" description="Low complexity" evidence="10">
    <location>
        <begin position="274"/>
        <end position="293"/>
    </location>
</feature>
<reference evidence="13" key="1">
    <citation type="journal article" date="2005" name="Nature">
        <title>The map-based sequence of the rice genome.</title>
        <authorList>
            <consortium name="International rice genome sequencing project (IRGSP)"/>
            <person name="Matsumoto T."/>
            <person name="Wu J."/>
            <person name="Kanamori H."/>
            <person name="Katayose Y."/>
            <person name="Fujisawa M."/>
            <person name="Namiki N."/>
            <person name="Mizuno H."/>
            <person name="Yamamoto K."/>
            <person name="Antonio B.A."/>
            <person name="Baba T."/>
            <person name="Sakata K."/>
            <person name="Nagamura Y."/>
            <person name="Aoki H."/>
            <person name="Arikawa K."/>
            <person name="Arita K."/>
            <person name="Bito T."/>
            <person name="Chiden Y."/>
            <person name="Fujitsuka N."/>
            <person name="Fukunaka R."/>
            <person name="Hamada M."/>
            <person name="Harada C."/>
            <person name="Hayashi A."/>
            <person name="Hijishita S."/>
            <person name="Honda M."/>
            <person name="Hosokawa S."/>
            <person name="Ichikawa Y."/>
            <person name="Idonuma A."/>
            <person name="Iijima M."/>
            <person name="Ikeda M."/>
            <person name="Ikeno M."/>
            <person name="Ito K."/>
            <person name="Ito S."/>
            <person name="Ito T."/>
            <person name="Ito Y."/>
            <person name="Ito Y."/>
            <person name="Iwabuchi A."/>
            <person name="Kamiya K."/>
            <person name="Karasawa W."/>
            <person name="Kurita K."/>
            <person name="Katagiri S."/>
            <person name="Kikuta A."/>
            <person name="Kobayashi H."/>
            <person name="Kobayashi N."/>
            <person name="Machita K."/>
            <person name="Maehara T."/>
            <person name="Masukawa M."/>
            <person name="Mizubayashi T."/>
            <person name="Mukai Y."/>
            <person name="Nagasaki H."/>
            <person name="Nagata Y."/>
            <person name="Naito S."/>
            <person name="Nakashima M."/>
            <person name="Nakama Y."/>
            <person name="Nakamichi Y."/>
            <person name="Nakamura M."/>
            <person name="Meguro A."/>
            <person name="Negishi M."/>
            <person name="Ohta I."/>
            <person name="Ohta T."/>
            <person name="Okamoto M."/>
            <person name="Ono N."/>
            <person name="Saji S."/>
            <person name="Sakaguchi M."/>
            <person name="Sakai K."/>
            <person name="Shibata M."/>
            <person name="Shimokawa T."/>
            <person name="Song J."/>
            <person name="Takazaki Y."/>
            <person name="Terasawa K."/>
            <person name="Tsugane M."/>
            <person name="Tsuji K."/>
            <person name="Ueda S."/>
            <person name="Waki K."/>
            <person name="Yamagata H."/>
            <person name="Yamamoto M."/>
            <person name="Yamamoto S."/>
            <person name="Yamane H."/>
            <person name="Yoshiki S."/>
            <person name="Yoshihara R."/>
            <person name="Yukawa K."/>
            <person name="Zhong H."/>
            <person name="Yano M."/>
            <person name="Yuan Q."/>
            <person name="Ouyang S."/>
            <person name="Liu J."/>
            <person name="Jones K.M."/>
            <person name="Gansberger K."/>
            <person name="Moffat K."/>
            <person name="Hill J."/>
            <person name="Bera J."/>
            <person name="Fadrosh D."/>
            <person name="Jin S."/>
            <person name="Johri S."/>
            <person name="Kim M."/>
            <person name="Overton L."/>
            <person name="Reardon M."/>
            <person name="Tsitrin T."/>
            <person name="Vuong H."/>
            <person name="Weaver B."/>
            <person name="Ciecko A."/>
            <person name="Tallon L."/>
            <person name="Jackson J."/>
            <person name="Pai G."/>
            <person name="Aken S.V."/>
            <person name="Utterback T."/>
            <person name="Reidmuller S."/>
            <person name="Feldblyum T."/>
            <person name="Hsiao J."/>
            <person name="Zismann V."/>
            <person name="Iobst S."/>
            <person name="de Vazeille A.R."/>
            <person name="Buell C.R."/>
            <person name="Ying K."/>
            <person name="Li Y."/>
            <person name="Lu T."/>
            <person name="Huang Y."/>
            <person name="Zhao Q."/>
            <person name="Feng Q."/>
            <person name="Zhang L."/>
            <person name="Zhu J."/>
            <person name="Weng Q."/>
            <person name="Mu J."/>
            <person name="Lu Y."/>
            <person name="Fan D."/>
            <person name="Liu Y."/>
            <person name="Guan J."/>
            <person name="Zhang Y."/>
            <person name="Yu S."/>
            <person name="Liu X."/>
            <person name="Zhang Y."/>
            <person name="Hong G."/>
            <person name="Han B."/>
            <person name="Choisne N."/>
            <person name="Demange N."/>
            <person name="Orjeda G."/>
            <person name="Samain S."/>
            <person name="Cattolico L."/>
            <person name="Pelletier E."/>
            <person name="Couloux A."/>
            <person name="Segurens B."/>
            <person name="Wincker P."/>
            <person name="D'Hont A."/>
            <person name="Scarpelli C."/>
            <person name="Weissenbach J."/>
            <person name="Salanoubat M."/>
            <person name="Quetier F."/>
            <person name="Yu Y."/>
            <person name="Kim H.R."/>
            <person name="Rambo T."/>
            <person name="Currie J."/>
            <person name="Collura K."/>
            <person name="Luo M."/>
            <person name="Yang T."/>
            <person name="Ammiraju J.S.S."/>
            <person name="Engler F."/>
            <person name="Soderlund C."/>
            <person name="Wing R.A."/>
            <person name="Palmer L.E."/>
            <person name="de la Bastide M."/>
            <person name="Spiegel L."/>
            <person name="Nascimento L."/>
            <person name="Zutavern T."/>
            <person name="O'Shaughnessy A."/>
            <person name="Dike S."/>
            <person name="Dedhia N."/>
            <person name="Preston R."/>
            <person name="Balija V."/>
            <person name="McCombie W.R."/>
            <person name="Chow T."/>
            <person name="Chen H."/>
            <person name="Chung M."/>
            <person name="Chen C."/>
            <person name="Shaw J."/>
            <person name="Wu H."/>
            <person name="Hsiao K."/>
            <person name="Chao Y."/>
            <person name="Chu M."/>
            <person name="Cheng C."/>
            <person name="Hour A."/>
            <person name="Lee P."/>
            <person name="Lin S."/>
            <person name="Lin Y."/>
            <person name="Liou J."/>
            <person name="Liu S."/>
            <person name="Hsing Y."/>
            <person name="Raghuvanshi S."/>
            <person name="Mohanty A."/>
            <person name="Bharti A.K."/>
            <person name="Gaur A."/>
            <person name="Gupta V."/>
            <person name="Kumar D."/>
            <person name="Ravi V."/>
            <person name="Vij S."/>
            <person name="Kapur A."/>
            <person name="Khurana P."/>
            <person name="Khurana P."/>
            <person name="Khurana J.P."/>
            <person name="Tyagi A.K."/>
            <person name="Gaikwad K."/>
            <person name="Singh A."/>
            <person name="Dalal V."/>
            <person name="Srivastava S."/>
            <person name="Dixit A."/>
            <person name="Pal A.K."/>
            <person name="Ghazi I.A."/>
            <person name="Yadav M."/>
            <person name="Pandit A."/>
            <person name="Bhargava A."/>
            <person name="Sureshbabu K."/>
            <person name="Batra K."/>
            <person name="Sharma T.R."/>
            <person name="Mohapatra T."/>
            <person name="Singh N.K."/>
            <person name="Messing J."/>
            <person name="Nelson A.B."/>
            <person name="Fuks G."/>
            <person name="Kavchok S."/>
            <person name="Keizer G."/>
            <person name="Linton E."/>
            <person name="Llaca V."/>
            <person name="Song R."/>
            <person name="Tanyolac B."/>
            <person name="Young S."/>
            <person name="Ho-Il K."/>
            <person name="Hahn J.H."/>
            <person name="Sangsakoo G."/>
            <person name="Vanavichit A."/>
            <person name="de Mattos Luiz.A.T."/>
            <person name="Zimmer P.D."/>
            <person name="Malone G."/>
            <person name="Dellagostin O."/>
            <person name="de Oliveira A.C."/>
            <person name="Bevan M."/>
            <person name="Bancroft I."/>
            <person name="Minx P."/>
            <person name="Cordum H."/>
            <person name="Wilson R."/>
            <person name="Cheng Z."/>
            <person name="Jin W."/>
            <person name="Jiang J."/>
            <person name="Leong S.A."/>
            <person name="Iwama H."/>
            <person name="Gojobori T."/>
            <person name="Itoh T."/>
            <person name="Niimura Y."/>
            <person name="Fujii Y."/>
            <person name="Habara T."/>
            <person name="Sakai H."/>
            <person name="Sato Y."/>
            <person name="Wilson G."/>
            <person name="Kumar K."/>
            <person name="McCouch S."/>
            <person name="Juretic N."/>
            <person name="Hoen D."/>
            <person name="Wright S."/>
            <person name="Bruskiewich R."/>
            <person name="Bureau T."/>
            <person name="Miyao A."/>
            <person name="Hirochika H."/>
            <person name="Nishikawa T."/>
            <person name="Kadowaki K."/>
            <person name="Sugiura M."/>
            <person name="Burr B."/>
            <person name="Sasaki T."/>
        </authorList>
    </citation>
    <scope>NUCLEOTIDE SEQUENCE [LARGE SCALE GENOMIC DNA]</scope>
    <source>
        <strain evidence="13">cv. Nipponbare</strain>
    </source>
</reference>
<proteinExistence type="predicted"/>
<keyword evidence="6 9" id="KW-0804">Transcription</keyword>
<keyword evidence="5 8" id="KW-0238">DNA-binding</keyword>
<feature type="region of interest" description="Disordered" evidence="10">
    <location>
        <begin position="199"/>
        <end position="304"/>
    </location>
</feature>
<dbReference type="Pfam" id="PF02701">
    <property type="entry name" value="Zn_ribbon_Dof"/>
    <property type="match status" value="1"/>
</dbReference>
<dbReference type="InterPro" id="IPR003851">
    <property type="entry name" value="Znf_Dof"/>
</dbReference>
<keyword evidence="7 8" id="KW-0539">Nucleus</keyword>
<feature type="compositionally biased region" description="Polar residues" evidence="10">
    <location>
        <begin position="563"/>
        <end position="576"/>
    </location>
</feature>
<feature type="domain" description="Dof-type" evidence="11">
    <location>
        <begin position="376"/>
        <end position="430"/>
    </location>
</feature>
<feature type="compositionally biased region" description="Basic and acidic residues" evidence="10">
    <location>
        <begin position="660"/>
        <end position="669"/>
    </location>
</feature>
<dbReference type="GO" id="GO:0003677">
    <property type="term" value="F:DNA binding"/>
    <property type="evidence" value="ECO:0007669"/>
    <property type="project" value="UniProtKB-UniRule"/>
</dbReference>
<organism evidence="12 13">
    <name type="scientific">Oryza sativa subsp. japonica</name>
    <name type="common">Rice</name>
    <dbReference type="NCBI Taxonomy" id="39947"/>
    <lineage>
        <taxon>Eukaryota</taxon>
        <taxon>Viridiplantae</taxon>
        <taxon>Streptophyta</taxon>
        <taxon>Embryophyta</taxon>
        <taxon>Tracheophyta</taxon>
        <taxon>Spermatophyta</taxon>
        <taxon>Magnoliopsida</taxon>
        <taxon>Liliopsida</taxon>
        <taxon>Poales</taxon>
        <taxon>Poaceae</taxon>
        <taxon>BOP clade</taxon>
        <taxon>Oryzoideae</taxon>
        <taxon>Oryzeae</taxon>
        <taxon>Oryzinae</taxon>
        <taxon>Oryza</taxon>
        <taxon>Oryza sativa</taxon>
    </lineage>
</organism>
<evidence type="ECO:0000313" key="13">
    <source>
        <dbReference type="Proteomes" id="UP000000763"/>
    </source>
</evidence>
<dbReference type="PROSITE" id="PS50884">
    <property type="entry name" value="ZF_DOF_2"/>
    <property type="match status" value="1"/>
</dbReference>